<evidence type="ECO:0000313" key="3">
    <source>
        <dbReference type="Proteomes" id="UP001056780"/>
    </source>
</evidence>
<name>A0A9E7J751_9CAUD</name>
<protein>
    <submittedName>
        <fullName evidence="2">Uncharacterized protein</fullName>
    </submittedName>
</protein>
<dbReference type="Proteomes" id="UP001056780">
    <property type="component" value="Segment"/>
</dbReference>
<proteinExistence type="predicted"/>
<feature type="region of interest" description="Disordered" evidence="1">
    <location>
        <begin position="256"/>
        <end position="276"/>
    </location>
</feature>
<accession>A0A9E7J751</accession>
<reference evidence="2" key="1">
    <citation type="submission" date="2022-04" db="EMBL/GenBank/DDBJ databases">
        <authorList>
            <person name="Abdalla N.M."/>
            <person name="Alvarado-Fernandez V.M."/>
            <person name="Barnhill K."/>
            <person name="Biggs A."/>
            <person name="Bland J."/>
            <person name="Coleman C."/>
            <person name="Fakhre D."/>
            <person name="Finocchiaro A."/>
            <person name="Haymond A.J."/>
            <person name="Helton K.M."/>
            <person name="Horne M.E."/>
            <person name="Franco V."/>
            <person name="Iqbal M."/>
            <person name="Kanchibhatta A."/>
            <person name="Knight J."/>
            <person name="Merkher A."/>
            <person name="Nguyen K.P."/>
            <person name="Otero L."/>
            <person name="Patel J."/>
            <person name="Patel S."/>
            <person name="Rainey E."/>
            <person name="Rayala P."/>
            <person name="Ruiz-Houston K.M."/>
            <person name="Sciacchitano A.R."/>
            <person name="Satardekar A."/>
            <person name="Shaikh S.M."/>
            <person name="Stewart E."/>
            <person name="Terron-Osorio A.E."/>
            <person name="Turrell T.C."/>
            <person name="Weitz R.C."/>
            <person name="Pollenz R.S."/>
            <person name="Garlena R.A."/>
            <person name="Russell D.A."/>
            <person name="Jacobs-Sera D."/>
            <person name="Hatfull G.F."/>
        </authorList>
    </citation>
    <scope>NUCLEOTIDE SEQUENCE</scope>
</reference>
<evidence type="ECO:0000256" key="1">
    <source>
        <dbReference type="SAM" id="MobiDB-lite"/>
    </source>
</evidence>
<dbReference type="EMBL" id="ON392159">
    <property type="protein sequence ID" value="URC17676.1"/>
    <property type="molecule type" value="Genomic_DNA"/>
</dbReference>
<sequence>MTHHDTPRTPRTDAEHFINRARTTTHLVDLPGIGEVATAAAILDLADAIRETGQPTVDYAEAGHETDHRYDCGVTIEVDDDDDDAGPPAPRCPAEGCGRVDGHEGVHLVADPITLPPITMKRGGIRYDAPAVVCGVAGVNGTCRREPGHGGLHHDEHGGVYMTGQDTATMTRGDVQSAIREDAVVDNRPQIDKLAQWIAENVDGEPSRSEGAGDTAIRIIDELQTTVSGQRVLMNSYQQQIAALVAQIGEIRDQRDRESDARAAAQDDLASTTESRDRLFETAKQLSQAIVHTVEYVGNDMLPAIEGWSWYDALRKFDPDAANRFLTNPVHLTQPDDDWFVVRTGPDTRVYGPFHTADQAHTWATDNADLASAMPTILRSRKTTR</sequence>
<keyword evidence="3" id="KW-1185">Reference proteome</keyword>
<organism evidence="2 3">
    <name type="scientific">Gordonia phage Tardus</name>
    <dbReference type="NCBI Taxonomy" id="2939734"/>
    <lineage>
        <taxon>Viruses</taxon>
        <taxon>Duplodnaviria</taxon>
        <taxon>Heunggongvirae</taxon>
        <taxon>Uroviricota</taxon>
        <taxon>Caudoviricetes</taxon>
        <taxon>Stackebrandtviridae</taxon>
        <taxon>Schenleyvirinae</taxon>
        <taxon>Zitchvirus</taxon>
        <taxon>Zitchvirus tardus</taxon>
    </lineage>
</organism>
<evidence type="ECO:0000313" key="2">
    <source>
        <dbReference type="EMBL" id="URC17676.1"/>
    </source>
</evidence>
<gene>
    <name evidence="2" type="primary">61</name>
    <name evidence="2" type="ORF">SEA_TARDUS_61</name>
</gene>